<dbReference type="PROSITE" id="PS00589">
    <property type="entry name" value="PTS_HPR_SER"/>
    <property type="match status" value="1"/>
</dbReference>
<sequence length="83" mass="9148">MVQKVVKFHCHANEQMKLVANLIQKASGYQSHISLETNGRKANCKSLLGMMSLGMQDDCEITITCDGADENEAIEDLVGYLSK</sequence>
<dbReference type="GO" id="GO:0009401">
    <property type="term" value="P:phosphoenolpyruvate-dependent sugar phosphotransferase system"/>
    <property type="evidence" value="ECO:0007669"/>
    <property type="project" value="UniProtKB-KW"/>
</dbReference>
<accession>A0A133Y7E2</accession>
<feature type="domain" description="HPr" evidence="4">
    <location>
        <begin position="1"/>
        <end position="83"/>
    </location>
</feature>
<dbReference type="EMBL" id="LSCV01000044">
    <property type="protein sequence ID" value="KXB39005.1"/>
    <property type="molecule type" value="Genomic_DNA"/>
</dbReference>
<dbReference type="InterPro" id="IPR035895">
    <property type="entry name" value="HPr-like_sf"/>
</dbReference>
<dbReference type="InterPro" id="IPR050399">
    <property type="entry name" value="HPr"/>
</dbReference>
<keyword evidence="2" id="KW-0963">Cytoplasm</keyword>
<dbReference type="SUPFAM" id="SSF55594">
    <property type="entry name" value="HPr-like"/>
    <property type="match status" value="1"/>
</dbReference>
<protein>
    <submittedName>
        <fullName evidence="5">Putative phosphocarrier protein HPr</fullName>
    </submittedName>
</protein>
<keyword evidence="6" id="KW-1185">Reference proteome</keyword>
<evidence type="ECO:0000259" key="4">
    <source>
        <dbReference type="PROSITE" id="PS51350"/>
    </source>
</evidence>
<dbReference type="Proteomes" id="UP000070080">
    <property type="component" value="Unassembled WGS sequence"/>
</dbReference>
<evidence type="ECO:0000256" key="3">
    <source>
        <dbReference type="ARBA" id="ARBA00022683"/>
    </source>
</evidence>
<comment type="subcellular location">
    <subcellularLocation>
        <location evidence="1">Cytoplasm</location>
    </subcellularLocation>
</comment>
<dbReference type="PANTHER" id="PTHR33705">
    <property type="entry name" value="PHOSPHOCARRIER PROTEIN HPR"/>
    <property type="match status" value="1"/>
</dbReference>
<name>A0A133Y7E2_9FIRM</name>
<dbReference type="PROSITE" id="PS51350">
    <property type="entry name" value="PTS_HPR_DOM"/>
    <property type="match status" value="1"/>
</dbReference>
<dbReference type="AlphaFoldDB" id="A0A133Y7E2"/>
<gene>
    <name evidence="5" type="ORF">HMPREF1872_01327</name>
</gene>
<evidence type="ECO:0000313" key="6">
    <source>
        <dbReference type="Proteomes" id="UP000070080"/>
    </source>
</evidence>
<dbReference type="GO" id="GO:0005737">
    <property type="term" value="C:cytoplasm"/>
    <property type="evidence" value="ECO:0007669"/>
    <property type="project" value="UniProtKB-SubCell"/>
</dbReference>
<evidence type="ECO:0000256" key="2">
    <source>
        <dbReference type="ARBA" id="ARBA00022490"/>
    </source>
</evidence>
<dbReference type="PRINTS" id="PR00107">
    <property type="entry name" value="PHOSPHOCPHPR"/>
</dbReference>
<dbReference type="RefSeq" id="WP_066714948.1">
    <property type="nucleotide sequence ID" value="NZ_CP118869.1"/>
</dbReference>
<reference evidence="6" key="1">
    <citation type="submission" date="2016-01" db="EMBL/GenBank/DDBJ databases">
        <authorList>
            <person name="Mitreva M."/>
            <person name="Pepin K.H."/>
            <person name="Mihindukulasuriya K.A."/>
            <person name="Fulton R."/>
            <person name="Fronick C."/>
            <person name="O'Laughlin M."/>
            <person name="Miner T."/>
            <person name="Herter B."/>
            <person name="Rosa B.A."/>
            <person name="Cordes M."/>
            <person name="Tomlinson C."/>
            <person name="Wollam A."/>
            <person name="Palsikar V.B."/>
            <person name="Mardis E.R."/>
            <person name="Wilson R.K."/>
        </authorList>
    </citation>
    <scope>NUCLEOTIDE SEQUENCE [LARGE SCALE GENOMIC DNA]</scope>
    <source>
        <strain evidence="6">KA00274</strain>
    </source>
</reference>
<evidence type="ECO:0000256" key="1">
    <source>
        <dbReference type="ARBA" id="ARBA00004496"/>
    </source>
</evidence>
<dbReference type="Pfam" id="PF00381">
    <property type="entry name" value="PTS-HPr"/>
    <property type="match status" value="1"/>
</dbReference>
<dbReference type="PANTHER" id="PTHR33705:SF2">
    <property type="entry name" value="PHOSPHOCARRIER PROTEIN NPR"/>
    <property type="match status" value="1"/>
</dbReference>
<evidence type="ECO:0000313" key="5">
    <source>
        <dbReference type="EMBL" id="KXB39005.1"/>
    </source>
</evidence>
<keyword evidence="3" id="KW-0598">Phosphotransferase system</keyword>
<dbReference type="NCBIfam" id="TIGR01003">
    <property type="entry name" value="PTS_HPr_family"/>
    <property type="match status" value="1"/>
</dbReference>
<dbReference type="InterPro" id="IPR000032">
    <property type="entry name" value="HPr-like"/>
</dbReference>
<organism evidence="5 6">
    <name type="scientific">Amygdalobacter nucleatus</name>
    <dbReference type="NCBI Taxonomy" id="3029274"/>
    <lineage>
        <taxon>Bacteria</taxon>
        <taxon>Bacillati</taxon>
        <taxon>Bacillota</taxon>
        <taxon>Clostridia</taxon>
        <taxon>Eubacteriales</taxon>
        <taxon>Oscillospiraceae</taxon>
        <taxon>Amygdalobacter</taxon>
    </lineage>
</organism>
<proteinExistence type="predicted"/>
<dbReference type="Gene3D" id="3.30.1340.10">
    <property type="entry name" value="HPr-like"/>
    <property type="match status" value="1"/>
</dbReference>
<dbReference type="STRING" id="1497955.HMPREF1872_01327"/>
<dbReference type="InterPro" id="IPR002114">
    <property type="entry name" value="PTS_HPr_Ser_P_site"/>
</dbReference>
<comment type="caution">
    <text evidence="5">The sequence shown here is derived from an EMBL/GenBank/DDBJ whole genome shotgun (WGS) entry which is preliminary data.</text>
</comment>